<reference evidence="2" key="1">
    <citation type="submission" date="2017-02" db="UniProtKB">
        <authorList>
            <consortium name="WormBaseParasite"/>
        </authorList>
    </citation>
    <scope>IDENTIFICATION</scope>
</reference>
<dbReference type="AlphaFoldDB" id="A0A0M3HMG6"/>
<name>A0A0M3HMG6_ASCLU</name>
<evidence type="ECO:0000313" key="2">
    <source>
        <dbReference type="WBParaSite" id="ALUE_0000271101-mRNA-1"/>
    </source>
</evidence>
<protein>
    <submittedName>
        <fullName evidence="2">Transposase</fullName>
    </submittedName>
</protein>
<accession>A0A0M3HMG6</accession>
<dbReference type="Proteomes" id="UP000036681">
    <property type="component" value="Unplaced"/>
</dbReference>
<sequence>MFRAVFDYQNEHHLRPLNRTQLARANRKLMSRTVVLLSNQTR</sequence>
<keyword evidence="1" id="KW-1185">Reference proteome</keyword>
<evidence type="ECO:0000313" key="1">
    <source>
        <dbReference type="Proteomes" id="UP000036681"/>
    </source>
</evidence>
<dbReference type="WBParaSite" id="ALUE_0000271101-mRNA-1">
    <property type="protein sequence ID" value="ALUE_0000271101-mRNA-1"/>
    <property type="gene ID" value="ALUE_0000271101"/>
</dbReference>
<proteinExistence type="predicted"/>
<organism evidence="1 2">
    <name type="scientific">Ascaris lumbricoides</name>
    <name type="common">Giant roundworm</name>
    <dbReference type="NCBI Taxonomy" id="6252"/>
    <lineage>
        <taxon>Eukaryota</taxon>
        <taxon>Metazoa</taxon>
        <taxon>Ecdysozoa</taxon>
        <taxon>Nematoda</taxon>
        <taxon>Chromadorea</taxon>
        <taxon>Rhabditida</taxon>
        <taxon>Spirurina</taxon>
        <taxon>Ascaridomorpha</taxon>
        <taxon>Ascaridoidea</taxon>
        <taxon>Ascarididae</taxon>
        <taxon>Ascaris</taxon>
    </lineage>
</organism>